<dbReference type="Proteomes" id="UP000177583">
    <property type="component" value="Unassembled WGS sequence"/>
</dbReference>
<accession>A0A1F6GMW3</accession>
<evidence type="ECO:0000259" key="2">
    <source>
        <dbReference type="Pfam" id="PF04993"/>
    </source>
</evidence>
<dbReference type="InterPro" id="IPR007076">
    <property type="entry name" value="TfoX_N"/>
</dbReference>
<proteinExistence type="predicted"/>
<dbReference type="Pfam" id="PF04993">
    <property type="entry name" value="TfoX_N"/>
    <property type="match status" value="1"/>
</dbReference>
<evidence type="ECO:0000256" key="1">
    <source>
        <dbReference type="SAM" id="MobiDB-lite"/>
    </source>
</evidence>
<evidence type="ECO:0000313" key="4">
    <source>
        <dbReference type="Proteomes" id="UP000177583"/>
    </source>
</evidence>
<dbReference type="AlphaFoldDB" id="A0A1F6GMW3"/>
<feature type="compositionally biased region" description="Low complexity" evidence="1">
    <location>
        <begin position="131"/>
        <end position="147"/>
    </location>
</feature>
<feature type="region of interest" description="Disordered" evidence="1">
    <location>
        <begin position="120"/>
        <end position="147"/>
    </location>
</feature>
<protein>
    <recommendedName>
        <fullName evidence="2">TfoX N-terminal domain-containing protein</fullName>
    </recommendedName>
</protein>
<dbReference type="InterPro" id="IPR005819">
    <property type="entry name" value="H1/H5"/>
</dbReference>
<dbReference type="Gene3D" id="3.30.1460.30">
    <property type="entry name" value="YgaC/TfoX-N like chaperone"/>
    <property type="match status" value="1"/>
</dbReference>
<dbReference type="SUPFAM" id="SSF159894">
    <property type="entry name" value="YgaC/TfoX-N like"/>
    <property type="match status" value="1"/>
</dbReference>
<feature type="domain" description="TfoX N-terminal" evidence="2">
    <location>
        <begin position="13"/>
        <end position="104"/>
    </location>
</feature>
<feature type="region of interest" description="Disordered" evidence="1">
    <location>
        <begin position="162"/>
        <end position="253"/>
    </location>
</feature>
<evidence type="ECO:0000313" key="3">
    <source>
        <dbReference type="EMBL" id="OGG99449.1"/>
    </source>
</evidence>
<dbReference type="EMBL" id="MFNF01000057">
    <property type="protein sequence ID" value="OGG99449.1"/>
    <property type="molecule type" value="Genomic_DNA"/>
</dbReference>
<dbReference type="GO" id="GO:0030527">
    <property type="term" value="F:structural constituent of chromatin"/>
    <property type="evidence" value="ECO:0007669"/>
    <property type="project" value="InterPro"/>
</dbReference>
<organism evidence="3 4">
    <name type="scientific">Candidatus Lambdaproteobacteria bacterium RIFOXYD2_FULL_56_26</name>
    <dbReference type="NCBI Taxonomy" id="1817773"/>
    <lineage>
        <taxon>Bacteria</taxon>
        <taxon>Pseudomonadati</taxon>
        <taxon>Pseudomonadota</taxon>
        <taxon>Candidatus Lambdaproteobacteria</taxon>
    </lineage>
</organism>
<dbReference type="GO" id="GO:0000786">
    <property type="term" value="C:nucleosome"/>
    <property type="evidence" value="ECO:0007669"/>
    <property type="project" value="InterPro"/>
</dbReference>
<name>A0A1F6GMW3_9PROT</name>
<sequence>MSISDDFLHYVLDQLEGVPGLRFKKMFGGAGLYSGELIFAVIGGDQLFFRADKQNLGAFLERGMGPFSPNLKKPEMKMPYYEVPPEILEQPPLLRVWASAAVDATVRMAALKRKKEAVKKPNSLVKKMVTPKAKPAPKAKAAAAKPAAKAAAKPAAKAAPKKAAAAKPAAKAAPKKAAAAKPAAKAAPKKAAAAKPAAKAAPKKAAAAKPAVKAAPKKAAAAKPAAKAAPKAAAAKAAPKAAAPKAGAKAPKK</sequence>
<dbReference type="GO" id="GO:0006334">
    <property type="term" value="P:nucleosome assembly"/>
    <property type="evidence" value="ECO:0007669"/>
    <property type="project" value="InterPro"/>
</dbReference>
<dbReference type="GO" id="GO:0003677">
    <property type="term" value="F:DNA binding"/>
    <property type="evidence" value="ECO:0007669"/>
    <property type="project" value="InterPro"/>
</dbReference>
<gene>
    <name evidence="3" type="ORF">A2557_12700</name>
</gene>
<reference evidence="3 4" key="1">
    <citation type="journal article" date="2016" name="Nat. Commun.">
        <title>Thousands of microbial genomes shed light on interconnected biogeochemical processes in an aquifer system.</title>
        <authorList>
            <person name="Anantharaman K."/>
            <person name="Brown C.T."/>
            <person name="Hug L.A."/>
            <person name="Sharon I."/>
            <person name="Castelle C.J."/>
            <person name="Probst A.J."/>
            <person name="Thomas B.C."/>
            <person name="Singh A."/>
            <person name="Wilkins M.J."/>
            <person name="Karaoz U."/>
            <person name="Brodie E.L."/>
            <person name="Williams K.H."/>
            <person name="Hubbard S.S."/>
            <person name="Banfield J.F."/>
        </authorList>
    </citation>
    <scope>NUCLEOTIDE SEQUENCE [LARGE SCALE GENOMIC DNA]</scope>
</reference>
<comment type="caution">
    <text evidence="3">The sequence shown here is derived from an EMBL/GenBank/DDBJ whole genome shotgun (WGS) entry which is preliminary data.</text>
</comment>
<dbReference type="PRINTS" id="PR00624">
    <property type="entry name" value="HISTONEH5"/>
</dbReference>